<evidence type="ECO:0000313" key="3">
    <source>
        <dbReference type="Proteomes" id="UP001623660"/>
    </source>
</evidence>
<reference evidence="2 3" key="1">
    <citation type="submission" date="2024-11" db="EMBL/GenBank/DDBJ databases">
        <authorList>
            <person name="Heng Y.C."/>
            <person name="Lim A.C.H."/>
            <person name="Lee J.K.Y."/>
            <person name="Kittelmann S."/>
        </authorList>
    </citation>
    <scope>NUCLEOTIDE SEQUENCE [LARGE SCALE GENOMIC DNA]</scope>
    <source>
        <strain evidence="2 3">WILCCON 0269</strain>
    </source>
</reference>
<proteinExistence type="predicted"/>
<name>A0ABW8SRG9_9CLOT</name>
<evidence type="ECO:0000313" key="2">
    <source>
        <dbReference type="EMBL" id="MFL0198655.1"/>
    </source>
</evidence>
<keyword evidence="1" id="KW-0812">Transmembrane</keyword>
<sequence>MKFFKNGLLKNSMRVVGYLSLFLAGIVMIPNCFFGFHQPKCPDELLK</sequence>
<keyword evidence="1" id="KW-1133">Transmembrane helix</keyword>
<dbReference type="Proteomes" id="UP001623660">
    <property type="component" value="Unassembled WGS sequence"/>
</dbReference>
<keyword evidence="1" id="KW-0472">Membrane</keyword>
<gene>
    <name evidence="2" type="ORF">ACJDU8_24320</name>
</gene>
<feature type="transmembrane region" description="Helical" evidence="1">
    <location>
        <begin position="15"/>
        <end position="36"/>
    </location>
</feature>
<organism evidence="2 3">
    <name type="scientific">Candidatus Clostridium eludens</name>
    <dbReference type="NCBI Taxonomy" id="3381663"/>
    <lineage>
        <taxon>Bacteria</taxon>
        <taxon>Bacillati</taxon>
        <taxon>Bacillota</taxon>
        <taxon>Clostridia</taxon>
        <taxon>Eubacteriales</taxon>
        <taxon>Clostridiaceae</taxon>
        <taxon>Clostridium</taxon>
    </lineage>
</organism>
<dbReference type="NCBIfam" id="TIGR04223">
    <property type="entry name" value="quorum_AgrD"/>
    <property type="match status" value="1"/>
</dbReference>
<dbReference type="InterPro" id="IPR009229">
    <property type="entry name" value="AgrD"/>
</dbReference>
<dbReference type="EMBL" id="JBJHZX010000076">
    <property type="protein sequence ID" value="MFL0198655.1"/>
    <property type="molecule type" value="Genomic_DNA"/>
</dbReference>
<dbReference type="RefSeq" id="WP_406794765.1">
    <property type="nucleotide sequence ID" value="NZ_JBJHZX010000076.1"/>
</dbReference>
<protein>
    <submittedName>
        <fullName evidence="2">Cyclic lactone autoinducer peptide</fullName>
    </submittedName>
</protein>
<accession>A0ABW8SRG9</accession>
<evidence type="ECO:0000256" key="1">
    <source>
        <dbReference type="SAM" id="Phobius"/>
    </source>
</evidence>
<comment type="caution">
    <text evidence="2">The sequence shown here is derived from an EMBL/GenBank/DDBJ whole genome shotgun (WGS) entry which is preliminary data.</text>
</comment>
<keyword evidence="3" id="KW-1185">Reference proteome</keyword>